<dbReference type="Proteomes" id="UP000287651">
    <property type="component" value="Unassembled WGS sequence"/>
</dbReference>
<proteinExistence type="predicted"/>
<dbReference type="AlphaFoldDB" id="A0A427B6P4"/>
<accession>A0A427B6P4</accession>
<protein>
    <submittedName>
        <fullName evidence="1">Uncharacterized protein</fullName>
    </submittedName>
</protein>
<name>A0A427B6P4_ENSVE</name>
<organism evidence="1 2">
    <name type="scientific">Ensete ventricosum</name>
    <name type="common">Abyssinian banana</name>
    <name type="synonym">Musa ensete</name>
    <dbReference type="NCBI Taxonomy" id="4639"/>
    <lineage>
        <taxon>Eukaryota</taxon>
        <taxon>Viridiplantae</taxon>
        <taxon>Streptophyta</taxon>
        <taxon>Embryophyta</taxon>
        <taxon>Tracheophyta</taxon>
        <taxon>Spermatophyta</taxon>
        <taxon>Magnoliopsida</taxon>
        <taxon>Liliopsida</taxon>
        <taxon>Zingiberales</taxon>
        <taxon>Musaceae</taxon>
        <taxon>Ensete</taxon>
    </lineage>
</organism>
<reference evidence="1 2" key="1">
    <citation type="journal article" date="2014" name="Agronomy (Basel)">
        <title>A Draft Genome Sequence for Ensete ventricosum, the Drought-Tolerant Tree Against Hunger.</title>
        <authorList>
            <person name="Harrison J."/>
            <person name="Moore K.A."/>
            <person name="Paszkiewicz K."/>
            <person name="Jones T."/>
            <person name="Grant M."/>
            <person name="Ambacheew D."/>
            <person name="Muzemil S."/>
            <person name="Studholme D.J."/>
        </authorList>
    </citation>
    <scope>NUCLEOTIDE SEQUENCE [LARGE SCALE GENOMIC DNA]</scope>
</reference>
<evidence type="ECO:0000313" key="2">
    <source>
        <dbReference type="Proteomes" id="UP000287651"/>
    </source>
</evidence>
<gene>
    <name evidence="1" type="ORF">B296_00013620</name>
</gene>
<sequence length="189" mass="21515">MNSMVPQRWVFRVCIKFFASDESLGYQHMGAVYYRERIPSASTCESHEGILSYRGMIKAIEELDCSSVHILLREPDKSEDKAEEANVATKEANVATKEAKENKIGASPTIRWRRPCIRVAVCLSIDQGKLLREHRGVEAGSRKGRGSDDEFRGAQLPKNKVSIRLEVDSEECYNAQRRVYRLPRKGHKC</sequence>
<evidence type="ECO:0000313" key="1">
    <source>
        <dbReference type="EMBL" id="RRT84155.1"/>
    </source>
</evidence>
<dbReference type="EMBL" id="AMZH03000359">
    <property type="protein sequence ID" value="RRT84155.1"/>
    <property type="molecule type" value="Genomic_DNA"/>
</dbReference>
<comment type="caution">
    <text evidence="1">The sequence shown here is derived from an EMBL/GenBank/DDBJ whole genome shotgun (WGS) entry which is preliminary data.</text>
</comment>